<dbReference type="VEuPathDB" id="VectorBase:PHUM299970"/>
<dbReference type="InterPro" id="IPR027417">
    <property type="entry name" value="P-loop_NTPase"/>
</dbReference>
<dbReference type="Gene3D" id="3.40.50.300">
    <property type="entry name" value="P-loop containing nucleotide triphosphate hydrolases"/>
    <property type="match status" value="1"/>
</dbReference>
<evidence type="ECO:0000313" key="5">
    <source>
        <dbReference type="EnsemblMetazoa" id="PHUM299970-PA"/>
    </source>
</evidence>
<dbReference type="OMA" id="HTKINLQ"/>
<dbReference type="CTD" id="8229813"/>
<evidence type="ECO:0000313" key="4">
    <source>
        <dbReference type="EMBL" id="EEB14441.1"/>
    </source>
</evidence>
<evidence type="ECO:0000256" key="2">
    <source>
        <dbReference type="ARBA" id="ARBA00022741"/>
    </source>
</evidence>
<reference evidence="5" key="3">
    <citation type="submission" date="2020-05" db="UniProtKB">
        <authorList>
            <consortium name="EnsemblMetazoa"/>
        </authorList>
    </citation>
    <scope>IDENTIFICATION</scope>
    <source>
        <strain evidence="5">USDA</strain>
    </source>
</reference>
<dbReference type="NCBIfam" id="TIGR00231">
    <property type="entry name" value="small_GTP"/>
    <property type="match status" value="1"/>
</dbReference>
<dbReference type="InterPro" id="IPR005225">
    <property type="entry name" value="Small_GTP-bd"/>
</dbReference>
<dbReference type="PANTHER" id="PTHR47981:SF39">
    <property type="entry name" value="RAS-RELATED PROTEIN RAB"/>
    <property type="match status" value="1"/>
</dbReference>
<evidence type="ECO:0000313" key="6">
    <source>
        <dbReference type="Proteomes" id="UP000009046"/>
    </source>
</evidence>
<dbReference type="PANTHER" id="PTHR47981">
    <property type="entry name" value="RAB FAMILY"/>
    <property type="match status" value="1"/>
</dbReference>
<name>E0VM35_PEDHC</name>
<dbReference type="eggNOG" id="KOG4423">
    <property type="taxonomic scope" value="Eukaryota"/>
</dbReference>
<dbReference type="PROSITE" id="PS51421">
    <property type="entry name" value="RAS"/>
    <property type="match status" value="1"/>
</dbReference>
<evidence type="ECO:0000256" key="1">
    <source>
        <dbReference type="ARBA" id="ARBA00006270"/>
    </source>
</evidence>
<dbReference type="GO" id="GO:0005764">
    <property type="term" value="C:lysosome"/>
    <property type="evidence" value="ECO:0007669"/>
    <property type="project" value="TreeGrafter"/>
</dbReference>
<dbReference type="SMART" id="SM00173">
    <property type="entry name" value="RAS"/>
    <property type="match status" value="1"/>
</dbReference>
<dbReference type="Pfam" id="PF00071">
    <property type="entry name" value="Ras"/>
    <property type="match status" value="1"/>
</dbReference>
<dbReference type="GO" id="GO:0005770">
    <property type="term" value="C:late endosome"/>
    <property type="evidence" value="ECO:0007669"/>
    <property type="project" value="TreeGrafter"/>
</dbReference>
<dbReference type="GO" id="GO:0003924">
    <property type="term" value="F:GTPase activity"/>
    <property type="evidence" value="ECO:0007669"/>
    <property type="project" value="InterPro"/>
</dbReference>
<dbReference type="GO" id="GO:0005525">
    <property type="term" value="F:GTP binding"/>
    <property type="evidence" value="ECO:0007669"/>
    <property type="project" value="UniProtKB-KW"/>
</dbReference>
<gene>
    <name evidence="5" type="primary">8229813</name>
    <name evidence="4" type="ORF">Phum_PHUM299970</name>
</gene>
<dbReference type="InterPro" id="IPR001806">
    <property type="entry name" value="Small_GTPase"/>
</dbReference>
<organism>
    <name type="scientific">Pediculus humanus subsp. corporis</name>
    <name type="common">Body louse</name>
    <dbReference type="NCBI Taxonomy" id="121224"/>
    <lineage>
        <taxon>Eukaryota</taxon>
        <taxon>Metazoa</taxon>
        <taxon>Ecdysozoa</taxon>
        <taxon>Arthropoda</taxon>
        <taxon>Hexapoda</taxon>
        <taxon>Insecta</taxon>
        <taxon>Pterygota</taxon>
        <taxon>Neoptera</taxon>
        <taxon>Paraneoptera</taxon>
        <taxon>Psocodea</taxon>
        <taxon>Troctomorpha</taxon>
        <taxon>Phthiraptera</taxon>
        <taxon>Anoplura</taxon>
        <taxon>Pediculidae</taxon>
        <taxon>Pediculus</taxon>
    </lineage>
</organism>
<dbReference type="GO" id="GO:0045335">
    <property type="term" value="C:phagocytic vesicle"/>
    <property type="evidence" value="ECO:0007669"/>
    <property type="project" value="TreeGrafter"/>
</dbReference>
<dbReference type="PROSITE" id="PS51419">
    <property type="entry name" value="RAB"/>
    <property type="match status" value="1"/>
</dbReference>
<dbReference type="AlphaFoldDB" id="E0VM35"/>
<evidence type="ECO:0000256" key="3">
    <source>
        <dbReference type="ARBA" id="ARBA00023134"/>
    </source>
</evidence>
<dbReference type="RefSeq" id="XP_002427179.1">
    <property type="nucleotide sequence ID" value="XM_002427134.1"/>
</dbReference>
<dbReference type="EMBL" id="DS235286">
    <property type="protein sequence ID" value="EEB14441.1"/>
    <property type="molecule type" value="Genomic_DNA"/>
</dbReference>
<dbReference type="OrthoDB" id="245989at2759"/>
<dbReference type="InParanoid" id="E0VM35"/>
<dbReference type="Proteomes" id="UP000009046">
    <property type="component" value="Unassembled WGS sequence"/>
</dbReference>
<accession>E0VM35</accession>
<dbReference type="EnsemblMetazoa" id="PHUM299970-RA">
    <property type="protein sequence ID" value="PHUM299970-PA"/>
    <property type="gene ID" value="PHUM299970"/>
</dbReference>
<dbReference type="KEGG" id="phu:Phum_PHUM299970"/>
<comment type="similarity">
    <text evidence="1">Belongs to the small GTPase superfamily. Rab family.</text>
</comment>
<dbReference type="PRINTS" id="PR00449">
    <property type="entry name" value="RASTRNSFRMNG"/>
</dbReference>
<dbReference type="STRING" id="121224.E0VM35"/>
<dbReference type="GeneID" id="8229813"/>
<dbReference type="SUPFAM" id="SSF52540">
    <property type="entry name" value="P-loop containing nucleoside triphosphate hydrolases"/>
    <property type="match status" value="1"/>
</dbReference>
<sequence>MDDSKKSINVEKARLKKSNFVLKEIMLKILVVGDYGVGKTAVIRRYVEGKFTSNYKVTIGADFSIKTMPWDSTTEVNIQLWDIAGNEKLTFMSRVYYKYAAAAVIVIDISRIATFHSLQNWLKDIRDKVILSDGLPVPIIILVNKCDINEISVPLDALNKLSKQYGVLKWFKTSAKCNINIDDAMKFIITNAMKHKLKEYQQENENVILHSKIDNDKHNTCCD</sequence>
<dbReference type="GO" id="GO:0090385">
    <property type="term" value="P:phagosome-lysosome fusion"/>
    <property type="evidence" value="ECO:0007669"/>
    <property type="project" value="TreeGrafter"/>
</dbReference>
<reference evidence="4" key="1">
    <citation type="submission" date="2007-04" db="EMBL/GenBank/DDBJ databases">
        <title>Annotation of Pediculus humanus corporis strain USDA.</title>
        <authorList>
            <person name="Kirkness E."/>
            <person name="Hannick L."/>
            <person name="Hass B."/>
            <person name="Bruggner R."/>
            <person name="Lawson D."/>
            <person name="Bidwell S."/>
            <person name="Joardar V."/>
            <person name="Caler E."/>
            <person name="Walenz B."/>
            <person name="Inman J."/>
            <person name="Schobel S."/>
            <person name="Galinsky K."/>
            <person name="Amedeo P."/>
            <person name="Strausberg R."/>
        </authorList>
    </citation>
    <scope>NUCLEOTIDE SEQUENCE</scope>
    <source>
        <strain evidence="4">USDA</strain>
    </source>
</reference>
<dbReference type="FunFam" id="3.40.50.300:FF:001447">
    <property type="entry name" value="Ras-related protein Rab-1B"/>
    <property type="match status" value="1"/>
</dbReference>
<dbReference type="HOGENOM" id="CLU_041217_10_6_1"/>
<dbReference type="EMBL" id="AAZO01003478">
    <property type="status" value="NOT_ANNOTATED_CDS"/>
    <property type="molecule type" value="Genomic_DNA"/>
</dbReference>
<proteinExistence type="inferred from homology"/>
<dbReference type="SMART" id="SM00175">
    <property type="entry name" value="RAB"/>
    <property type="match status" value="1"/>
</dbReference>
<dbReference type="SMART" id="SM00176">
    <property type="entry name" value="RAN"/>
    <property type="match status" value="1"/>
</dbReference>
<protein>
    <submittedName>
        <fullName evidence="4 5">GTP-binding nuclear protein RAN1, putative</fullName>
    </submittedName>
</protein>
<dbReference type="SMART" id="SM00174">
    <property type="entry name" value="RHO"/>
    <property type="match status" value="1"/>
</dbReference>
<keyword evidence="6" id="KW-1185">Reference proteome</keyword>
<dbReference type="GO" id="GO:0008333">
    <property type="term" value="P:endosome to lysosome transport"/>
    <property type="evidence" value="ECO:0007669"/>
    <property type="project" value="TreeGrafter"/>
</dbReference>
<reference evidence="4" key="2">
    <citation type="submission" date="2007-04" db="EMBL/GenBank/DDBJ databases">
        <title>The genome of the human body louse.</title>
        <authorList>
            <consortium name="The Human Body Louse Genome Consortium"/>
            <person name="Kirkness E."/>
            <person name="Walenz B."/>
            <person name="Hass B."/>
            <person name="Bruggner R."/>
            <person name="Strausberg R."/>
        </authorList>
    </citation>
    <scope>NUCLEOTIDE SEQUENCE</scope>
    <source>
        <strain evidence="4">USDA</strain>
    </source>
</reference>
<keyword evidence="3" id="KW-0342">GTP-binding</keyword>
<keyword evidence="2" id="KW-0547">Nucleotide-binding</keyword>